<dbReference type="InterPro" id="IPR009080">
    <property type="entry name" value="tRNAsynth_Ia_anticodon-bd"/>
</dbReference>
<dbReference type="InterPro" id="IPR013155">
    <property type="entry name" value="M/V/L/I-tRNA-synth_anticd-bd"/>
</dbReference>
<name>A0ABT0J8B6_9MICO</name>
<keyword evidence="6 10" id="KW-0648">Protein biosynthesis</keyword>
<comment type="cofactor">
    <cofactor evidence="10">
        <name>Zn(2+)</name>
        <dbReference type="ChEBI" id="CHEBI:29105"/>
    </cofactor>
</comment>
<comment type="catalytic activity">
    <reaction evidence="9 10">
        <text>tRNA(Ile) + L-isoleucine + ATP = L-isoleucyl-tRNA(Ile) + AMP + diphosphate</text>
        <dbReference type="Rhea" id="RHEA:11060"/>
        <dbReference type="Rhea" id="RHEA-COMP:9666"/>
        <dbReference type="Rhea" id="RHEA-COMP:9695"/>
        <dbReference type="ChEBI" id="CHEBI:30616"/>
        <dbReference type="ChEBI" id="CHEBI:33019"/>
        <dbReference type="ChEBI" id="CHEBI:58045"/>
        <dbReference type="ChEBI" id="CHEBI:78442"/>
        <dbReference type="ChEBI" id="CHEBI:78528"/>
        <dbReference type="ChEBI" id="CHEBI:456215"/>
        <dbReference type="EC" id="6.1.1.5"/>
    </reaction>
</comment>
<dbReference type="PROSITE" id="PS00178">
    <property type="entry name" value="AA_TRNA_LIGASE_I"/>
    <property type="match status" value="1"/>
</dbReference>
<dbReference type="Gene3D" id="3.90.740.10">
    <property type="entry name" value="Valyl/Leucyl/Isoleucyl-tRNA synthetase, editing domain"/>
    <property type="match status" value="1"/>
</dbReference>
<comment type="function">
    <text evidence="8 10">Catalyzes the attachment of isoleucine to tRNA(Ile). As IleRS can inadvertently accommodate and process structurally similar amino acids such as valine, to avoid such errors it has two additional distinct tRNA(Ile)-dependent editing activities. One activity is designated as 'pretransfer' editing and involves the hydrolysis of activated Val-AMP. The other activity is designated 'posttransfer' editing and involves deacylation of mischarged Val-tRNA(Ile).</text>
</comment>
<feature type="region of interest" description="Disordered" evidence="11">
    <location>
        <begin position="553"/>
        <end position="573"/>
    </location>
</feature>
<keyword evidence="3 10" id="KW-0436">Ligase</keyword>
<dbReference type="CDD" id="cd07961">
    <property type="entry name" value="Anticodon_Ia_Ile_ABEc"/>
    <property type="match status" value="1"/>
</dbReference>
<evidence type="ECO:0000256" key="11">
    <source>
        <dbReference type="SAM" id="MobiDB-lite"/>
    </source>
</evidence>
<dbReference type="InterPro" id="IPR014729">
    <property type="entry name" value="Rossmann-like_a/b/a_fold"/>
</dbReference>
<gene>
    <name evidence="10 14" type="primary">ileS</name>
    <name evidence="14" type="ORF">M1843_18130</name>
</gene>
<feature type="domain" description="Methionyl/Valyl/Leucyl/Isoleucyl-tRNA synthetase anticodon-binding" evidence="13">
    <location>
        <begin position="754"/>
        <end position="916"/>
    </location>
</feature>
<keyword evidence="15" id="KW-1185">Reference proteome</keyword>
<dbReference type="RefSeq" id="WP_416345520.1">
    <property type="nucleotide sequence ID" value="NZ_JALQCY010000006.1"/>
</dbReference>
<evidence type="ECO:0000256" key="1">
    <source>
        <dbReference type="ARBA" id="ARBA00007078"/>
    </source>
</evidence>
<evidence type="ECO:0000256" key="3">
    <source>
        <dbReference type="ARBA" id="ARBA00022598"/>
    </source>
</evidence>
<keyword evidence="4 10" id="KW-0547">Nucleotide-binding</keyword>
<dbReference type="PANTHER" id="PTHR42780:SF1">
    <property type="entry name" value="ISOLEUCINE--TRNA LIGASE, CYTOPLASMIC"/>
    <property type="match status" value="1"/>
</dbReference>
<dbReference type="Pfam" id="PF00133">
    <property type="entry name" value="tRNA-synt_1"/>
    <property type="match status" value="1"/>
</dbReference>
<dbReference type="Gene3D" id="3.40.50.620">
    <property type="entry name" value="HUPs"/>
    <property type="match status" value="2"/>
</dbReference>
<dbReference type="InterPro" id="IPR023586">
    <property type="entry name" value="Ile-tRNA-ligase_type2"/>
</dbReference>
<evidence type="ECO:0000256" key="6">
    <source>
        <dbReference type="ARBA" id="ARBA00022917"/>
    </source>
</evidence>
<dbReference type="NCBIfam" id="TIGR00392">
    <property type="entry name" value="ileS"/>
    <property type="match status" value="1"/>
</dbReference>
<reference evidence="14 15" key="1">
    <citation type="submission" date="2022-02" db="EMBL/GenBank/DDBJ databases">
        <title>The car tank lid bacteriome: a reservoir of bacteria with potential in bioremediation of fuel.</title>
        <authorList>
            <person name="Vidal-Verdu A."/>
            <person name="Gomez-Martinez D."/>
            <person name="Latorre-Perez A."/>
            <person name="Pereto J."/>
            <person name="Porcar M."/>
        </authorList>
    </citation>
    <scope>NUCLEOTIDE SEQUENCE [LARGE SCALE GENOMIC DNA]</scope>
    <source>
        <strain evidence="14 15">4D.3</strain>
    </source>
</reference>
<evidence type="ECO:0000259" key="12">
    <source>
        <dbReference type="Pfam" id="PF00133"/>
    </source>
</evidence>
<dbReference type="Pfam" id="PF08264">
    <property type="entry name" value="Anticodon_1"/>
    <property type="match status" value="1"/>
</dbReference>
<keyword evidence="10" id="KW-0862">Zinc</keyword>
<dbReference type="CDD" id="cd00818">
    <property type="entry name" value="IleRS_core"/>
    <property type="match status" value="1"/>
</dbReference>
<dbReference type="PANTHER" id="PTHR42780">
    <property type="entry name" value="SOLEUCYL-TRNA SYNTHETASE"/>
    <property type="match status" value="1"/>
</dbReference>
<keyword evidence="7 10" id="KW-0030">Aminoacyl-tRNA synthetase</keyword>
<dbReference type="InterPro" id="IPR009008">
    <property type="entry name" value="Val/Leu/Ile-tRNA-synth_edit"/>
</dbReference>
<evidence type="ECO:0000256" key="9">
    <source>
        <dbReference type="ARBA" id="ARBA00048359"/>
    </source>
</evidence>
<dbReference type="HAMAP" id="MF_02003">
    <property type="entry name" value="Ile_tRNA_synth_type2"/>
    <property type="match status" value="1"/>
</dbReference>
<comment type="similarity">
    <text evidence="1 10">Belongs to the class-I aminoacyl-tRNA synthetase family. IleS type 2 subfamily.</text>
</comment>
<proteinExistence type="inferred from homology"/>
<comment type="subunit">
    <text evidence="10">Monomer.</text>
</comment>
<protein>
    <recommendedName>
        <fullName evidence="10">Isoleucine--tRNA ligase</fullName>
        <ecNumber evidence="10">6.1.1.5</ecNumber>
    </recommendedName>
    <alternativeName>
        <fullName evidence="10">Isoleucyl-tRNA synthetase</fullName>
        <shortName evidence="10">IleRS</shortName>
    </alternativeName>
</protein>
<comment type="subcellular location">
    <subcellularLocation>
        <location evidence="10">Cytoplasm</location>
    </subcellularLocation>
</comment>
<dbReference type="Proteomes" id="UP001651050">
    <property type="component" value="Unassembled WGS sequence"/>
</dbReference>
<evidence type="ECO:0000259" key="13">
    <source>
        <dbReference type="Pfam" id="PF08264"/>
    </source>
</evidence>
<evidence type="ECO:0000313" key="15">
    <source>
        <dbReference type="Proteomes" id="UP001651050"/>
    </source>
</evidence>
<feature type="short sequence motif" description="'KMSKS' region" evidence="10">
    <location>
        <begin position="657"/>
        <end position="661"/>
    </location>
</feature>
<evidence type="ECO:0000256" key="7">
    <source>
        <dbReference type="ARBA" id="ARBA00023146"/>
    </source>
</evidence>
<dbReference type="SUPFAM" id="SSF52374">
    <property type="entry name" value="Nucleotidylyl transferase"/>
    <property type="match status" value="1"/>
</dbReference>
<accession>A0ABT0J8B6</accession>
<feature type="binding site" evidence="10">
    <location>
        <position position="660"/>
    </location>
    <ligand>
        <name>ATP</name>
        <dbReference type="ChEBI" id="CHEBI:30616"/>
    </ligand>
</feature>
<evidence type="ECO:0000256" key="8">
    <source>
        <dbReference type="ARBA" id="ARBA00025217"/>
    </source>
</evidence>
<dbReference type="InterPro" id="IPR033709">
    <property type="entry name" value="Anticodon_Ile_ABEc"/>
</dbReference>
<dbReference type="EC" id="6.1.1.5" evidence="10"/>
<keyword evidence="10" id="KW-0479">Metal-binding</keyword>
<dbReference type="SUPFAM" id="SSF47323">
    <property type="entry name" value="Anticodon-binding domain of a subclass of class I aminoacyl-tRNA synthetases"/>
    <property type="match status" value="2"/>
</dbReference>
<sequence>MAYPQHRSSDPSQAGAAFGIAGVPASPDLPAIEREVLDFWAADDTFRASVAKNPAGENGSNEFVFYDGPPFANGLPHYGHLLTGYAKDVVPRYQTMRGRHVERRFGWDTHGLPAELEAMSQLGIKTKDEIVELGIEKFNAACRASVLKYTSEWRDYVTRQARWVDFDHDYKTLNVTYMESVLWGFKKLYDNGLVYEDFRVLPYCWNDQTPLSNHELRMDDDVYQTRQDPAVTVGFDVTTVPAGQDAVRPGDKLLVWTTTPWTLPSNLLVMVGPDIEYVVVESSFTGSAQRYVLAASRVDAYARELTDEGEDAPRVVGRLTGRDLLQTAYTPPFAYYSGRERAHRVVEADFVTTTDGTGLVHSAGAFGEDDKIVCDREGVASVMPVGADGKFTHPVDEYAGLQVFDANLPIIDHLKARTRGEADAGSTTEGTVLLRRESYAHSYPHCWRCRQPLMYMGVSSWFVEVTKIKERMLELNEEISWTPEHIQHGQFGKWLENARDWSITRNRFWGSPVPVWKSDDPAHPRIDVYGSLEQIERDFGRLPLNADGEPDLHRPFVDDLTRPNPDDPTGKSTMRRVEDVMDVWVDSGSMPYAQVHYPFENTEWFENHYPGDFIVEYIGQTRGWFYTLHVLATALFDRPAFRSAVSHGIVLGSDGRKMSKSLRNYPDVSEVFDRDGSDAMRWFLMASPILRGGNLVVTEDGIRDAVRQVLLPLWSTYYFFTLYANSAGGSEDGGAGYTAKPVTAERVPGLPALDRYLLARTHDLVAKVTAQLDAYDIAGACESVREHLDVLTNWYVRTQRDRFWAEDADAFDTLYTALETLTRVMAPLAPLLAEEVWRGLTGGRSVHLTDWPATAQEVGERLEGADGAYAVAMHQVPESALVRDDDLVAAMDEVRAVVSSALALRKAHQLRVRQPLARLTVAIPDPAALADYVGLLTSELNVKAVDLAEADADASARFGITERLAVNARAAGPRLGRGVQAVIKAAKSGAWRRDDDGTVVVTTESGDEPLLEAEYELTTVVGEAAGEHVAASVLPGGGFVVLDLALDDALRAEGYARDVVRDVQDARKAAGLEVSDRIALELDVPAEHLAAVEAHRELVARETLATSVTVTGVDGAPRAVRVRRAG</sequence>
<dbReference type="GO" id="GO:0004822">
    <property type="term" value="F:isoleucine-tRNA ligase activity"/>
    <property type="evidence" value="ECO:0007669"/>
    <property type="project" value="UniProtKB-EC"/>
</dbReference>
<comment type="domain">
    <text evidence="10">IleRS has two distinct active sites: one for aminoacylation and one for editing. The misactivated valine is translocated from the active site to the editing site, which sterically excludes the correctly activated isoleucine. The single editing site contains two valyl binding pockets, one specific for each substrate (Val-AMP or Val-tRNA(Ile)).</text>
</comment>
<keyword evidence="5 10" id="KW-0067">ATP-binding</keyword>
<dbReference type="InterPro" id="IPR001412">
    <property type="entry name" value="aa-tRNA-synth_I_CS"/>
</dbReference>
<evidence type="ECO:0000256" key="2">
    <source>
        <dbReference type="ARBA" id="ARBA00022490"/>
    </source>
</evidence>
<dbReference type="EMBL" id="JALQCY010000006">
    <property type="protein sequence ID" value="MCK9795669.1"/>
    <property type="molecule type" value="Genomic_DNA"/>
</dbReference>
<comment type="caution">
    <text evidence="14">The sequence shown here is derived from an EMBL/GenBank/DDBJ whole genome shotgun (WGS) entry which is preliminary data.</text>
</comment>
<dbReference type="InterPro" id="IPR002300">
    <property type="entry name" value="aa-tRNA-synth_Ia"/>
</dbReference>
<evidence type="ECO:0000256" key="10">
    <source>
        <dbReference type="HAMAP-Rule" id="MF_02003"/>
    </source>
</evidence>
<dbReference type="SUPFAM" id="SSF50677">
    <property type="entry name" value="ValRS/IleRS/LeuRS editing domain"/>
    <property type="match status" value="1"/>
</dbReference>
<evidence type="ECO:0000256" key="5">
    <source>
        <dbReference type="ARBA" id="ARBA00022840"/>
    </source>
</evidence>
<dbReference type="Pfam" id="PF19302">
    <property type="entry name" value="DUF5915"/>
    <property type="match status" value="1"/>
</dbReference>
<organism evidence="14 15">
    <name type="scientific">Isoptericola peretonis</name>
    <dbReference type="NCBI Taxonomy" id="2918523"/>
    <lineage>
        <taxon>Bacteria</taxon>
        <taxon>Bacillati</taxon>
        <taxon>Actinomycetota</taxon>
        <taxon>Actinomycetes</taxon>
        <taxon>Micrococcales</taxon>
        <taxon>Promicromonosporaceae</taxon>
        <taxon>Isoptericola</taxon>
    </lineage>
</organism>
<dbReference type="PRINTS" id="PR00984">
    <property type="entry name" value="TRNASYNTHILE"/>
</dbReference>
<keyword evidence="2 10" id="KW-0963">Cytoplasm</keyword>
<feature type="domain" description="Aminoacyl-tRNA synthetase class Ia" evidence="12">
    <location>
        <begin position="36"/>
        <end position="691"/>
    </location>
</feature>
<dbReference type="Gene3D" id="1.10.730.10">
    <property type="entry name" value="Isoleucyl-tRNA Synthetase, Domain 1"/>
    <property type="match status" value="1"/>
</dbReference>
<evidence type="ECO:0000256" key="4">
    <source>
        <dbReference type="ARBA" id="ARBA00022741"/>
    </source>
</evidence>
<dbReference type="InterPro" id="IPR002301">
    <property type="entry name" value="Ile-tRNA-ligase"/>
</dbReference>
<feature type="short sequence motif" description="'HIGH' region" evidence="10">
    <location>
        <begin position="70"/>
        <end position="80"/>
    </location>
</feature>
<evidence type="ECO:0000313" key="14">
    <source>
        <dbReference type="EMBL" id="MCK9795669.1"/>
    </source>
</evidence>